<reference evidence="2" key="1">
    <citation type="submission" date="2020-09" db="EMBL/GenBank/DDBJ databases">
        <title>Complete genome sequencing of Faecalibacillus intestinalis strain 14EGH31.</title>
        <authorList>
            <person name="Sakamoto M."/>
            <person name="Murakami T."/>
            <person name="Mori H."/>
        </authorList>
    </citation>
    <scope>NUCLEOTIDE SEQUENCE [LARGE SCALE GENOMIC DNA]</scope>
    <source>
        <strain evidence="2">14EGH31</strain>
    </source>
</reference>
<dbReference type="RefSeq" id="WP_118470853.1">
    <property type="nucleotide sequence ID" value="NZ_AP024085.1"/>
</dbReference>
<evidence type="ECO:0000313" key="1">
    <source>
        <dbReference type="EMBL" id="BCL57471.1"/>
    </source>
</evidence>
<dbReference type="KEGG" id="fit:Fi14EGH31_11830"/>
<dbReference type="Proteomes" id="UP000593842">
    <property type="component" value="Chromosome"/>
</dbReference>
<evidence type="ECO:0000313" key="2">
    <source>
        <dbReference type="Proteomes" id="UP000593842"/>
    </source>
</evidence>
<gene>
    <name evidence="1" type="ORF">Fi14EGH31_11830</name>
</gene>
<sequence>MKEINLNHDMYINIDSLSCGTTDLKVKISRNYYFVRVEKNKINSYIDIKVQDGDFKKRLGGSSIKNNAFISKEFILNIKEIDDAQRIVKKYNRLLNMDYLCK</sequence>
<dbReference type="EMBL" id="AP024085">
    <property type="protein sequence ID" value="BCL57471.1"/>
    <property type="molecule type" value="Genomic_DNA"/>
</dbReference>
<protein>
    <submittedName>
        <fullName evidence="1">Uncharacterized protein</fullName>
    </submittedName>
</protein>
<name>A0A7I8DXW1_9FIRM</name>
<proteinExistence type="predicted"/>
<dbReference type="AlphaFoldDB" id="A0A7I8DXW1"/>
<accession>A0A7I8DXW1</accession>
<organism evidence="1 2">
    <name type="scientific">Faecalibacillus intestinalis</name>
    <dbReference type="NCBI Taxonomy" id="1982626"/>
    <lineage>
        <taxon>Bacteria</taxon>
        <taxon>Bacillati</taxon>
        <taxon>Bacillota</taxon>
        <taxon>Erysipelotrichia</taxon>
        <taxon>Erysipelotrichales</taxon>
        <taxon>Coprobacillaceae</taxon>
        <taxon>Faecalibacillus</taxon>
    </lineage>
</organism>
<dbReference type="GeneID" id="70579617"/>